<organism evidence="1 2">
    <name type="scientific">Panagrolaimus sp. ES5</name>
    <dbReference type="NCBI Taxonomy" id="591445"/>
    <lineage>
        <taxon>Eukaryota</taxon>
        <taxon>Metazoa</taxon>
        <taxon>Ecdysozoa</taxon>
        <taxon>Nematoda</taxon>
        <taxon>Chromadorea</taxon>
        <taxon>Rhabditida</taxon>
        <taxon>Tylenchina</taxon>
        <taxon>Panagrolaimomorpha</taxon>
        <taxon>Panagrolaimoidea</taxon>
        <taxon>Panagrolaimidae</taxon>
        <taxon>Panagrolaimus</taxon>
    </lineage>
</organism>
<proteinExistence type="predicted"/>
<accession>A0AC34GAV3</accession>
<sequence>MLVSAEEKTIITDMPETNLTTGKSQNVLVFKDLYVSVPMIKKLSFVERLEYCIKRERIRREVLHGGKLFY</sequence>
<dbReference type="Proteomes" id="UP000887579">
    <property type="component" value="Unplaced"/>
</dbReference>
<protein>
    <submittedName>
        <fullName evidence="2">Uncharacterized protein</fullName>
    </submittedName>
</protein>
<name>A0AC34GAV3_9BILA</name>
<dbReference type="WBParaSite" id="ES5_v2.g26875.t1">
    <property type="protein sequence ID" value="ES5_v2.g26875.t1"/>
    <property type="gene ID" value="ES5_v2.g26875"/>
</dbReference>
<evidence type="ECO:0000313" key="2">
    <source>
        <dbReference type="WBParaSite" id="ES5_v2.g26875.t1"/>
    </source>
</evidence>
<evidence type="ECO:0000313" key="1">
    <source>
        <dbReference type="Proteomes" id="UP000887579"/>
    </source>
</evidence>
<reference evidence="2" key="1">
    <citation type="submission" date="2022-11" db="UniProtKB">
        <authorList>
            <consortium name="WormBaseParasite"/>
        </authorList>
    </citation>
    <scope>IDENTIFICATION</scope>
</reference>